<evidence type="ECO:0000313" key="2">
    <source>
        <dbReference type="EMBL" id="SDE75444.1"/>
    </source>
</evidence>
<dbReference type="AlphaFoldDB" id="A0A5C5QLX4"/>
<sequence>MKSKKAFMLGAAMAATCFVSAFALAEQYPSQPLPKLSAQALKQAVEKALKPGGTLESKPISAQLQQKLKAAMATKAAGQSKAVAGKAAKVTTVATVDSEVKKPDQDTLKTAVAEFVPLFPTLDVNTLYTISDVQTGQAFPYHFNLPQSARVLVQLIDQSAGADMSLSLFRDDGQGNPQLIDTSDNPGNADEYLGGVLPAGDYYWYMVANTADNAQFSFGVAVDTNIDAYEPNDTPQASFVLPDALNRVTGNIDNPNDVDYFAFQATRGQNVAMSLSDDKKGVRDQWIFERLEGNNWVVVPAGTSLTTSGVAPGYVAQVRVRANPAVVQDPTAQYRLTLGSAPRLNTFDVKGDNIVRVPYSVFSLATQTARTLNWSTQWSDSTGAPLLGVTPILRVDKRFDGAEFHWTDFKATTNSAGASLASAGLGECFGEYRVVIPDSSTGVAYNWDTTFNFGGWRIELDEFPGVGVGGDNVPYVSLGHICTQDIKH</sequence>
<evidence type="ECO:0000256" key="1">
    <source>
        <dbReference type="SAM" id="SignalP"/>
    </source>
</evidence>
<protein>
    <recommendedName>
        <fullName evidence="6">Peptidase C-terminal archaeal/bacterial domain-containing protein</fullName>
    </recommendedName>
</protein>
<evidence type="ECO:0000313" key="5">
    <source>
        <dbReference type="Proteomes" id="UP000317951"/>
    </source>
</evidence>
<feature type="chain" id="PRO_5022962900" description="Peptidase C-terminal archaeal/bacterial domain-containing protein" evidence="1">
    <location>
        <begin position="26"/>
        <end position="488"/>
    </location>
</feature>
<evidence type="ECO:0008006" key="6">
    <source>
        <dbReference type="Google" id="ProtNLM"/>
    </source>
</evidence>
<dbReference type="Gene3D" id="2.60.120.380">
    <property type="match status" value="2"/>
</dbReference>
<organism evidence="3 5">
    <name type="scientific">Pseudomonas extremaustralis</name>
    <dbReference type="NCBI Taxonomy" id="359110"/>
    <lineage>
        <taxon>Bacteria</taxon>
        <taxon>Pseudomonadati</taxon>
        <taxon>Pseudomonadota</taxon>
        <taxon>Gammaproteobacteria</taxon>
        <taxon>Pseudomonadales</taxon>
        <taxon>Pseudomonadaceae</taxon>
        <taxon>Pseudomonas</taxon>
    </lineage>
</organism>
<keyword evidence="4" id="KW-1185">Reference proteome</keyword>
<name>A0A5C5QLX4_9PSED</name>
<dbReference type="Proteomes" id="UP000182858">
    <property type="component" value="Chromosome I"/>
</dbReference>
<evidence type="ECO:0000313" key="3">
    <source>
        <dbReference type="EMBL" id="TWS06088.1"/>
    </source>
</evidence>
<dbReference type="Proteomes" id="UP000317951">
    <property type="component" value="Unassembled WGS sequence"/>
</dbReference>
<reference evidence="2 4" key="1">
    <citation type="submission" date="2016-10" db="EMBL/GenBank/DDBJ databases">
        <authorList>
            <person name="Varghese N."/>
            <person name="Submissions S."/>
        </authorList>
    </citation>
    <scope>NUCLEOTIDE SEQUENCE [LARGE SCALE GENOMIC DNA]</scope>
    <source>
        <strain evidence="2 4">DSM 17835</strain>
    </source>
</reference>
<dbReference type="SUPFAM" id="SSF89260">
    <property type="entry name" value="Collagen-binding domain"/>
    <property type="match status" value="1"/>
</dbReference>
<dbReference type="GeneID" id="78552352"/>
<dbReference type="OrthoDB" id="5901060at2"/>
<gene>
    <name evidence="3" type="ORF">FIV36_06890</name>
    <name evidence="2" type="ORF">SAMN05216591_0837</name>
</gene>
<feature type="signal peptide" evidence="1">
    <location>
        <begin position="1"/>
        <end position="25"/>
    </location>
</feature>
<reference evidence="3 5" key="2">
    <citation type="submission" date="2019-06" db="EMBL/GenBank/DDBJ databases">
        <title>Pseudomonas bimorpha sp. nov. isolated from bovine raw milk and skim milk concentrate.</title>
        <authorList>
            <person name="Hofmann K."/>
            <person name="Huptas C."/>
            <person name="Doll E."/>
            <person name="Scherer S."/>
            <person name="Wenning M."/>
        </authorList>
    </citation>
    <scope>NUCLEOTIDE SEQUENCE [LARGE SCALE GENOMIC DNA]</scope>
    <source>
        <strain evidence="3 5">DSM 17835</strain>
    </source>
</reference>
<dbReference type="EMBL" id="LT629689">
    <property type="protein sequence ID" value="SDE75444.1"/>
    <property type="molecule type" value="Genomic_DNA"/>
</dbReference>
<accession>A0A5C5QLX4</accession>
<dbReference type="EMBL" id="VFET01000004">
    <property type="protein sequence ID" value="TWS06088.1"/>
    <property type="molecule type" value="Genomic_DNA"/>
</dbReference>
<keyword evidence="1" id="KW-0732">Signal</keyword>
<proteinExistence type="predicted"/>
<dbReference type="RefSeq" id="WP_010565733.1">
    <property type="nucleotide sequence ID" value="NZ_LT629689.1"/>
</dbReference>
<evidence type="ECO:0000313" key="4">
    <source>
        <dbReference type="Proteomes" id="UP000182858"/>
    </source>
</evidence>